<dbReference type="Gene3D" id="1.10.1170.10">
    <property type="entry name" value="Inhibitor Of Apoptosis Protein (2mihbC-IAP-1), Chain A"/>
    <property type="match status" value="1"/>
</dbReference>
<dbReference type="PANTHER" id="PTHR10044">
    <property type="entry name" value="INHIBITOR OF APOPTOSIS"/>
    <property type="match status" value="1"/>
</dbReference>
<keyword evidence="2" id="KW-1185">Reference proteome</keyword>
<reference evidence="1" key="1">
    <citation type="submission" date="2023-03" db="EMBL/GenBank/DDBJ databases">
        <title>Emydomyces testavorans Genome Sequence.</title>
        <authorList>
            <person name="Hoyer L."/>
        </authorList>
    </citation>
    <scope>NUCLEOTIDE SEQUENCE</scope>
    <source>
        <strain evidence="1">16-2883</strain>
    </source>
</reference>
<protein>
    <submittedName>
        <fullName evidence="1">Uncharacterized protein</fullName>
    </submittedName>
</protein>
<dbReference type="PROSITE" id="PS50143">
    <property type="entry name" value="BIR_REPEAT_2"/>
    <property type="match status" value="1"/>
</dbReference>
<dbReference type="SUPFAM" id="SSF57924">
    <property type="entry name" value="Inhibitor of apoptosis (IAP) repeat"/>
    <property type="match status" value="1"/>
</dbReference>
<dbReference type="EMBL" id="CP120627">
    <property type="protein sequence ID" value="WEW54898.1"/>
    <property type="molecule type" value="Genomic_DNA"/>
</dbReference>
<dbReference type="InterPro" id="IPR001370">
    <property type="entry name" value="BIR_rpt"/>
</dbReference>
<dbReference type="InterPro" id="IPR050784">
    <property type="entry name" value="IAP"/>
</dbReference>
<dbReference type="Pfam" id="PF00653">
    <property type="entry name" value="BIR"/>
    <property type="match status" value="1"/>
</dbReference>
<sequence length="159" mass="17792">MVLTGMEIVSARLASFKVAHRPISKGRASGAKTKAIIWPHVKPSPEELAQAGFYYEPTDISPDNTACFLCRYALDGWEEEDDPITEHLRHSSDCGWAITMDITRRSSNPAEIVDPTSAEIAEARRATFGTWWPHDGKRGWKCKTEKVDSKRNPMAFITA</sequence>
<proteinExistence type="predicted"/>
<dbReference type="SMART" id="SM00238">
    <property type="entry name" value="BIR"/>
    <property type="match status" value="1"/>
</dbReference>
<evidence type="ECO:0000313" key="1">
    <source>
        <dbReference type="EMBL" id="WEW54898.1"/>
    </source>
</evidence>
<organism evidence="1 2">
    <name type="scientific">Emydomyces testavorans</name>
    <dbReference type="NCBI Taxonomy" id="2070801"/>
    <lineage>
        <taxon>Eukaryota</taxon>
        <taxon>Fungi</taxon>
        <taxon>Dikarya</taxon>
        <taxon>Ascomycota</taxon>
        <taxon>Pezizomycotina</taxon>
        <taxon>Eurotiomycetes</taxon>
        <taxon>Eurotiomycetidae</taxon>
        <taxon>Onygenales</taxon>
        <taxon>Nannizziopsiaceae</taxon>
        <taxon>Emydomyces</taxon>
    </lineage>
</organism>
<dbReference type="Proteomes" id="UP001219355">
    <property type="component" value="Chromosome 1"/>
</dbReference>
<dbReference type="CDD" id="cd00022">
    <property type="entry name" value="BIR"/>
    <property type="match status" value="1"/>
</dbReference>
<accession>A0AAF0IFU3</accession>
<gene>
    <name evidence="1" type="ORF">PRK78_000325</name>
</gene>
<name>A0AAF0IFU3_9EURO</name>
<evidence type="ECO:0000313" key="2">
    <source>
        <dbReference type="Proteomes" id="UP001219355"/>
    </source>
</evidence>
<dbReference type="AlphaFoldDB" id="A0AAF0IFU3"/>